<evidence type="ECO:0000313" key="3">
    <source>
        <dbReference type="Proteomes" id="UP000054248"/>
    </source>
</evidence>
<dbReference type="Gene3D" id="3.40.50.720">
    <property type="entry name" value="NAD(P)-binding Rossmann-like Domain"/>
    <property type="match status" value="1"/>
</dbReference>
<dbReference type="STRING" id="1051891.A0A0C3QRZ5"/>
<evidence type="ECO:0008006" key="4">
    <source>
        <dbReference type="Google" id="ProtNLM"/>
    </source>
</evidence>
<dbReference type="OrthoDB" id="2898509at2759"/>
<dbReference type="PANTHER" id="PTHR47534">
    <property type="entry name" value="YALI0E05731P"/>
    <property type="match status" value="1"/>
</dbReference>
<dbReference type="InterPro" id="IPR052228">
    <property type="entry name" value="Sec_Metab_Biosynth_Oxidored"/>
</dbReference>
<gene>
    <name evidence="2" type="ORF">M407DRAFT_241720</name>
</gene>
<proteinExistence type="predicted"/>
<name>A0A0C3QRZ5_9AGAM</name>
<dbReference type="AlphaFoldDB" id="A0A0C3QRZ5"/>
<accession>A0A0C3QRZ5</accession>
<reference evidence="2 3" key="1">
    <citation type="submission" date="2014-04" db="EMBL/GenBank/DDBJ databases">
        <authorList>
            <consortium name="DOE Joint Genome Institute"/>
            <person name="Kuo A."/>
            <person name="Girlanda M."/>
            <person name="Perotto S."/>
            <person name="Kohler A."/>
            <person name="Nagy L.G."/>
            <person name="Floudas D."/>
            <person name="Copeland A."/>
            <person name="Barry K.W."/>
            <person name="Cichocki N."/>
            <person name="Veneault-Fourrey C."/>
            <person name="LaButti K."/>
            <person name="Lindquist E.A."/>
            <person name="Lipzen A."/>
            <person name="Lundell T."/>
            <person name="Morin E."/>
            <person name="Murat C."/>
            <person name="Sun H."/>
            <person name="Tunlid A."/>
            <person name="Henrissat B."/>
            <person name="Grigoriev I.V."/>
            <person name="Hibbett D.S."/>
            <person name="Martin F."/>
            <person name="Nordberg H.P."/>
            <person name="Cantor M.N."/>
            <person name="Hua S.X."/>
        </authorList>
    </citation>
    <scope>NUCLEOTIDE SEQUENCE [LARGE SCALE GENOMIC DNA]</scope>
    <source>
        <strain evidence="2 3">MUT 4182</strain>
    </source>
</reference>
<dbReference type="PRINTS" id="PR00081">
    <property type="entry name" value="GDHRDH"/>
</dbReference>
<dbReference type="PANTHER" id="PTHR47534:SF3">
    <property type="entry name" value="ALCOHOL DEHYDROGENASE-LIKE C-TERMINAL DOMAIN-CONTAINING PROTEIN"/>
    <property type="match status" value="1"/>
</dbReference>
<dbReference type="HOGENOM" id="CLU_044999_1_0_1"/>
<evidence type="ECO:0000313" key="2">
    <source>
        <dbReference type="EMBL" id="KIO31621.1"/>
    </source>
</evidence>
<dbReference type="InterPro" id="IPR002347">
    <property type="entry name" value="SDR_fam"/>
</dbReference>
<sequence length="302" mass="33257">MPSNPSLSEVKASNASTTWSHRPTAVFVGGTSGIGEATARALATATKGRVQIILVGRSRARAEAIFASFPRTPESQYDFIQCEVSNMKNIVNAAQEIRSKLTNGTLNYLVLSQGIWLFVEPKQVLNGIDHRLVLNFYSRWKFVDELMPLVEKAAEKGEEARVMTVLNPNDAGSVDVSDLGRKTTTSGLSLAKAATAYSNVMIEEYPKLHPNLAFYNIFPGVVSTPNMNAGAWWSQPLIAIARMLIMIKPEESGERMLSALLNPEYKKGGFYLDQYAGQVNVAKENEEVRKAVLDHYRSEVAV</sequence>
<dbReference type="Pfam" id="PF00106">
    <property type="entry name" value="adh_short"/>
    <property type="match status" value="1"/>
</dbReference>
<dbReference type="GO" id="GO:0016491">
    <property type="term" value="F:oxidoreductase activity"/>
    <property type="evidence" value="ECO:0007669"/>
    <property type="project" value="UniProtKB-KW"/>
</dbReference>
<reference evidence="3" key="2">
    <citation type="submission" date="2015-01" db="EMBL/GenBank/DDBJ databases">
        <title>Evolutionary Origins and Diversification of the Mycorrhizal Mutualists.</title>
        <authorList>
            <consortium name="DOE Joint Genome Institute"/>
            <consortium name="Mycorrhizal Genomics Consortium"/>
            <person name="Kohler A."/>
            <person name="Kuo A."/>
            <person name="Nagy L.G."/>
            <person name="Floudas D."/>
            <person name="Copeland A."/>
            <person name="Barry K.W."/>
            <person name="Cichocki N."/>
            <person name="Veneault-Fourrey C."/>
            <person name="LaButti K."/>
            <person name="Lindquist E.A."/>
            <person name="Lipzen A."/>
            <person name="Lundell T."/>
            <person name="Morin E."/>
            <person name="Murat C."/>
            <person name="Riley R."/>
            <person name="Ohm R."/>
            <person name="Sun H."/>
            <person name="Tunlid A."/>
            <person name="Henrissat B."/>
            <person name="Grigoriev I.V."/>
            <person name="Hibbett D.S."/>
            <person name="Martin F."/>
        </authorList>
    </citation>
    <scope>NUCLEOTIDE SEQUENCE [LARGE SCALE GENOMIC DNA]</scope>
    <source>
        <strain evidence="3">MUT 4182</strain>
    </source>
</reference>
<organism evidence="2 3">
    <name type="scientific">Tulasnella calospora MUT 4182</name>
    <dbReference type="NCBI Taxonomy" id="1051891"/>
    <lineage>
        <taxon>Eukaryota</taxon>
        <taxon>Fungi</taxon>
        <taxon>Dikarya</taxon>
        <taxon>Basidiomycota</taxon>
        <taxon>Agaricomycotina</taxon>
        <taxon>Agaricomycetes</taxon>
        <taxon>Cantharellales</taxon>
        <taxon>Tulasnellaceae</taxon>
        <taxon>Tulasnella</taxon>
    </lineage>
</organism>
<evidence type="ECO:0000256" key="1">
    <source>
        <dbReference type="ARBA" id="ARBA00023002"/>
    </source>
</evidence>
<dbReference type="InterPro" id="IPR036291">
    <property type="entry name" value="NAD(P)-bd_dom_sf"/>
</dbReference>
<keyword evidence="3" id="KW-1185">Reference proteome</keyword>
<dbReference type="EMBL" id="KN822961">
    <property type="protein sequence ID" value="KIO31621.1"/>
    <property type="molecule type" value="Genomic_DNA"/>
</dbReference>
<keyword evidence="1" id="KW-0560">Oxidoreductase</keyword>
<protein>
    <recommendedName>
        <fullName evidence="4">NAD(P)-binding protein</fullName>
    </recommendedName>
</protein>
<dbReference type="SUPFAM" id="SSF51735">
    <property type="entry name" value="NAD(P)-binding Rossmann-fold domains"/>
    <property type="match status" value="1"/>
</dbReference>
<dbReference type="Proteomes" id="UP000054248">
    <property type="component" value="Unassembled WGS sequence"/>
</dbReference>